<proteinExistence type="predicted"/>
<feature type="region of interest" description="Disordered" evidence="1">
    <location>
        <begin position="273"/>
        <end position="297"/>
    </location>
</feature>
<feature type="domain" description="Phage-Barnase-EndoU-ColicinE5/D-RelE like nuclease 4" evidence="2">
    <location>
        <begin position="41"/>
        <end position="217"/>
    </location>
</feature>
<evidence type="ECO:0000256" key="1">
    <source>
        <dbReference type="SAM" id="MobiDB-lite"/>
    </source>
</evidence>
<dbReference type="EMBL" id="JBBVUL010000024">
    <property type="protein sequence ID" value="MEL0565973.1"/>
    <property type="molecule type" value="Genomic_DNA"/>
</dbReference>
<gene>
    <name evidence="4" type="ORF">AAC431_08650</name>
    <name evidence="3" type="ORF">F6H94_06665</name>
</gene>
<evidence type="ECO:0000313" key="5">
    <source>
        <dbReference type="Proteomes" id="UP000327236"/>
    </source>
</evidence>
<dbReference type="EMBL" id="VYWW01000031">
    <property type="protein sequence ID" value="KAA9321304.1"/>
    <property type="molecule type" value="Genomic_DNA"/>
</dbReference>
<evidence type="ECO:0000313" key="3">
    <source>
        <dbReference type="EMBL" id="KAA9321304.1"/>
    </source>
</evidence>
<evidence type="ECO:0000313" key="4">
    <source>
        <dbReference type="EMBL" id="MEL0565973.1"/>
    </source>
</evidence>
<evidence type="ECO:0000313" key="6">
    <source>
        <dbReference type="Proteomes" id="UP001385848"/>
    </source>
</evidence>
<dbReference type="Proteomes" id="UP001385848">
    <property type="component" value="Unassembled WGS sequence"/>
</dbReference>
<reference evidence="3 5" key="1">
    <citation type="submission" date="2019-09" db="EMBL/GenBank/DDBJ databases">
        <title>Draft genome sequence assemblies of isolates from the urinary tract.</title>
        <authorList>
            <person name="Mores C.R."/>
            <person name="Putonti C."/>
            <person name="Wolfe A.J."/>
        </authorList>
    </citation>
    <scope>NUCLEOTIDE SEQUENCE [LARGE SCALE GENOMIC DNA]</scope>
    <source>
        <strain evidence="3 5">UMB246</strain>
    </source>
</reference>
<dbReference type="AlphaFoldDB" id="A0A5N1I8T5"/>
<comment type="caution">
    <text evidence="3">The sequence shown here is derived from an EMBL/GenBank/DDBJ whole genome shotgun (WGS) entry which is preliminary data.</text>
</comment>
<sequence>MQNLSQSLNKPVKYIPHGYHIATDNELQIINDLYIKNINRFSKFYDKNLANKTIDYVFKSENQLKLLSVNFGKENFAHLLGLRFDRRKPNQVLTDILDNKTPNAILIKNDRTTFLKLQVLSSAKEILHTDGLILSDLSKIEQIHKLNLNKGIKSSDKNLMILLRTSKNDGIVPASLMNLNVRTLSEQLKRVPQNTILGIFQESNDQVTYLDENNKKRNVVLGRSASAIDLNHEYIKTPQDALSLASVLNKSISAYAEKQTINTDDLGRQLTHEKAAPNHKEATKKAALRKRFDRERE</sequence>
<dbReference type="Proteomes" id="UP000327236">
    <property type="component" value="Unassembled WGS sequence"/>
</dbReference>
<protein>
    <submittedName>
        <fullName evidence="4">PBECR4 domain-containing protein</fullName>
    </submittedName>
</protein>
<dbReference type="Pfam" id="PF18813">
    <property type="entry name" value="PBECR4"/>
    <property type="match status" value="1"/>
</dbReference>
<keyword evidence="6" id="KW-1185">Reference proteome</keyword>
<reference evidence="4 6" key="2">
    <citation type="submission" date="2024-04" db="EMBL/GenBank/DDBJ databases">
        <title>Three lactobacilli isolated from voided urine samples from females with type 2 diabetes.</title>
        <authorList>
            <person name="Kula A."/>
            <person name="Stegman N."/>
            <person name="Putonti C."/>
        </authorList>
    </citation>
    <scope>NUCLEOTIDE SEQUENCE [LARGE SCALE GENOMIC DNA]</scope>
    <source>
        <strain evidence="4 6">1855</strain>
    </source>
</reference>
<dbReference type="RefSeq" id="WP_144842140.1">
    <property type="nucleotide sequence ID" value="NZ_CATOUV010000001.1"/>
</dbReference>
<dbReference type="OrthoDB" id="9803716at2"/>
<organism evidence="3 5">
    <name type="scientific">Lactobacillus jensenii</name>
    <dbReference type="NCBI Taxonomy" id="109790"/>
    <lineage>
        <taxon>Bacteria</taxon>
        <taxon>Bacillati</taxon>
        <taxon>Bacillota</taxon>
        <taxon>Bacilli</taxon>
        <taxon>Lactobacillales</taxon>
        <taxon>Lactobacillaceae</taxon>
        <taxon>Lactobacillus</taxon>
    </lineage>
</organism>
<dbReference type="InterPro" id="IPR041420">
    <property type="entry name" value="PBECR4"/>
</dbReference>
<accession>A0A5N1I8T5</accession>
<name>A0A5N1I8T5_LACJE</name>
<evidence type="ECO:0000259" key="2">
    <source>
        <dbReference type="Pfam" id="PF18813"/>
    </source>
</evidence>